<dbReference type="Proteomes" id="UP001491310">
    <property type="component" value="Unassembled WGS sequence"/>
</dbReference>
<feature type="compositionally biased region" description="Basic and acidic residues" evidence="2">
    <location>
        <begin position="416"/>
        <end position="433"/>
    </location>
</feature>
<accession>A0ABR2YBV3</accession>
<keyword evidence="4" id="KW-1185">Reference proteome</keyword>
<sequence length="660" mass="70404">MLLTLELFPGQGLGNFALGMPLYEAVNLIRKKRSELSCVEVKYATQAFFDQDIVINFPEHGMHLRFEPRSQRLRLVEVYDVSRLQVKYGKALTGGASHPATFVRVYDIFGPTYPGEYDEQNRMYSLHYPGVVFLFPIPEQHAEHCSESQIELPLEFPDGSTPLAARICVHAAAEATAQLITMAAPPPLPADSLYFEVVEARMRQGLHFRRGGQTVRFGDSPQDVWSELGPPSGTSAKGMDTMLIHMKQASVTGADYFYSYHSRGLDILFNGKTHRVRKFVLHTNVPGHPDFNVYAKCNFTLVFPDAAAPLLDPLGNGHAGGNGWGSSSNTDLTISSREPSGSYSAGSSSLFGVHPLLEPDSAAQDRGSDRAGQGAQQKDQQDGSFWQQISTLGTDLFGSGSLSPPQGQQPSSSPHAARDALPSERAGTAERQKGTPTTSAPPAPDLVSEDNTLTSALQARAAVPAEAAGDAHDGWDFDCEWDASLLSPDGPGPAADDDAAANTAQLPLPTVGDQCWVGLGPSSDQSTASHAPAHCRTSADSAKSGARQSPQLVAYPQLFTGRRDSAGSGGALLSPPGKRDEQSHSMEAAAQSSANRGPTITADSTWDEVQQVLGDGGRATIHSRGFASNPFGPTLVYGYRGVAFEALKSGHLAGLTLFQA</sequence>
<reference evidence="3 4" key="1">
    <citation type="journal article" date="2024" name="Nat. Commun.">
        <title>Phylogenomics reveals the evolutionary origins of lichenization in chlorophyte algae.</title>
        <authorList>
            <person name="Puginier C."/>
            <person name="Libourel C."/>
            <person name="Otte J."/>
            <person name="Skaloud P."/>
            <person name="Haon M."/>
            <person name="Grisel S."/>
            <person name="Petersen M."/>
            <person name="Berrin J.G."/>
            <person name="Delaux P.M."/>
            <person name="Dal Grande F."/>
            <person name="Keller J."/>
        </authorList>
    </citation>
    <scope>NUCLEOTIDE SEQUENCE [LARGE SCALE GENOMIC DNA]</scope>
    <source>
        <strain evidence="3 4">SAG 216-7</strain>
    </source>
</reference>
<dbReference type="Pfam" id="PF03676">
    <property type="entry name" value="PHAF1"/>
    <property type="match status" value="2"/>
</dbReference>
<dbReference type="InterPro" id="IPR005373">
    <property type="entry name" value="PHAF1"/>
</dbReference>
<name>A0ABR2YBV3_9CHLO</name>
<feature type="compositionally biased region" description="Low complexity" evidence="2">
    <location>
        <begin position="325"/>
        <end position="347"/>
    </location>
</feature>
<feature type="region of interest" description="Disordered" evidence="2">
    <location>
        <begin position="562"/>
        <end position="599"/>
    </location>
</feature>
<organism evidence="3 4">
    <name type="scientific">Coccomyxa subellipsoidea</name>
    <dbReference type="NCBI Taxonomy" id="248742"/>
    <lineage>
        <taxon>Eukaryota</taxon>
        <taxon>Viridiplantae</taxon>
        <taxon>Chlorophyta</taxon>
        <taxon>core chlorophytes</taxon>
        <taxon>Trebouxiophyceae</taxon>
        <taxon>Trebouxiophyceae incertae sedis</taxon>
        <taxon>Coccomyxaceae</taxon>
        <taxon>Coccomyxa</taxon>
    </lineage>
</organism>
<dbReference type="InterPro" id="IPR039156">
    <property type="entry name" value="PHAF1/BROMI"/>
</dbReference>
<protein>
    <submittedName>
        <fullName evidence="3">Uncharacterized protein</fullName>
    </submittedName>
</protein>
<dbReference type="EMBL" id="JALJOT010000016">
    <property type="protein sequence ID" value="KAK9902004.1"/>
    <property type="molecule type" value="Genomic_DNA"/>
</dbReference>
<feature type="compositionally biased region" description="Polar residues" evidence="2">
    <location>
        <begin position="384"/>
        <end position="393"/>
    </location>
</feature>
<evidence type="ECO:0000256" key="2">
    <source>
        <dbReference type="SAM" id="MobiDB-lite"/>
    </source>
</evidence>
<feature type="compositionally biased region" description="Low complexity" evidence="2">
    <location>
        <begin position="398"/>
        <end position="414"/>
    </location>
</feature>
<proteinExistence type="inferred from homology"/>
<feature type="region of interest" description="Disordered" evidence="2">
    <location>
        <begin position="322"/>
        <end position="347"/>
    </location>
</feature>
<feature type="compositionally biased region" description="Polar residues" evidence="2">
    <location>
        <begin position="590"/>
        <end position="599"/>
    </location>
</feature>
<dbReference type="PANTHER" id="PTHR13465:SF2">
    <property type="entry name" value="PHAGOSOME ASSEMBLY FACTOR 1"/>
    <property type="match status" value="1"/>
</dbReference>
<evidence type="ECO:0000313" key="3">
    <source>
        <dbReference type="EMBL" id="KAK9902004.1"/>
    </source>
</evidence>
<evidence type="ECO:0000256" key="1">
    <source>
        <dbReference type="ARBA" id="ARBA00024339"/>
    </source>
</evidence>
<comment type="caution">
    <text evidence="3">The sequence shown here is derived from an EMBL/GenBank/DDBJ whole genome shotgun (WGS) entry which is preliminary data.</text>
</comment>
<dbReference type="PANTHER" id="PTHR13465">
    <property type="entry name" value="UPF0183 PROTEIN"/>
    <property type="match status" value="1"/>
</dbReference>
<gene>
    <name evidence="3" type="ORF">WJX75_000902</name>
</gene>
<comment type="similarity">
    <text evidence="1">Belongs to the PHAF1 family.</text>
</comment>
<feature type="compositionally biased region" description="Polar residues" evidence="2">
    <location>
        <begin position="538"/>
        <end position="549"/>
    </location>
</feature>
<feature type="region of interest" description="Disordered" evidence="2">
    <location>
        <begin position="517"/>
        <end position="549"/>
    </location>
</feature>
<evidence type="ECO:0000313" key="4">
    <source>
        <dbReference type="Proteomes" id="UP001491310"/>
    </source>
</evidence>
<feature type="region of interest" description="Disordered" evidence="2">
    <location>
        <begin position="359"/>
        <end position="448"/>
    </location>
</feature>